<dbReference type="STRING" id="3694.A0A3N7G1D4"/>
<gene>
    <name evidence="1" type="ORF">POPTR_015G131000</name>
</gene>
<protein>
    <submittedName>
        <fullName evidence="1">Uncharacterized protein</fullName>
    </submittedName>
</protein>
<reference evidence="1 2" key="1">
    <citation type="journal article" date="2006" name="Science">
        <title>The genome of black cottonwood, Populus trichocarpa (Torr. &amp; Gray).</title>
        <authorList>
            <person name="Tuskan G.A."/>
            <person name="Difazio S."/>
            <person name="Jansson S."/>
            <person name="Bohlmann J."/>
            <person name="Grigoriev I."/>
            <person name="Hellsten U."/>
            <person name="Putnam N."/>
            <person name="Ralph S."/>
            <person name="Rombauts S."/>
            <person name="Salamov A."/>
            <person name="Schein J."/>
            <person name="Sterck L."/>
            <person name="Aerts A."/>
            <person name="Bhalerao R.R."/>
            <person name="Bhalerao R.P."/>
            <person name="Blaudez D."/>
            <person name="Boerjan W."/>
            <person name="Brun A."/>
            <person name="Brunner A."/>
            <person name="Busov V."/>
            <person name="Campbell M."/>
            <person name="Carlson J."/>
            <person name="Chalot M."/>
            <person name="Chapman J."/>
            <person name="Chen G.L."/>
            <person name="Cooper D."/>
            <person name="Coutinho P.M."/>
            <person name="Couturier J."/>
            <person name="Covert S."/>
            <person name="Cronk Q."/>
            <person name="Cunningham R."/>
            <person name="Davis J."/>
            <person name="Degroeve S."/>
            <person name="Dejardin A."/>
            <person name="Depamphilis C."/>
            <person name="Detter J."/>
            <person name="Dirks B."/>
            <person name="Dubchak I."/>
            <person name="Duplessis S."/>
            <person name="Ehlting J."/>
            <person name="Ellis B."/>
            <person name="Gendler K."/>
            <person name="Goodstein D."/>
            <person name="Gribskov M."/>
            <person name="Grimwood J."/>
            <person name="Groover A."/>
            <person name="Gunter L."/>
            <person name="Hamberger B."/>
            <person name="Heinze B."/>
            <person name="Helariutta Y."/>
            <person name="Henrissat B."/>
            <person name="Holligan D."/>
            <person name="Holt R."/>
            <person name="Huang W."/>
            <person name="Islam-Faridi N."/>
            <person name="Jones S."/>
            <person name="Jones-Rhoades M."/>
            <person name="Jorgensen R."/>
            <person name="Joshi C."/>
            <person name="Kangasjarvi J."/>
            <person name="Karlsson J."/>
            <person name="Kelleher C."/>
            <person name="Kirkpatrick R."/>
            <person name="Kirst M."/>
            <person name="Kohler A."/>
            <person name="Kalluri U."/>
            <person name="Larimer F."/>
            <person name="Leebens-Mack J."/>
            <person name="Leple J.C."/>
            <person name="Locascio P."/>
            <person name="Lou Y."/>
            <person name="Lucas S."/>
            <person name="Martin F."/>
            <person name="Montanini B."/>
            <person name="Napoli C."/>
            <person name="Nelson D.R."/>
            <person name="Nelson C."/>
            <person name="Nieminen K."/>
            <person name="Nilsson O."/>
            <person name="Pereda V."/>
            <person name="Peter G."/>
            <person name="Philippe R."/>
            <person name="Pilate G."/>
            <person name="Poliakov A."/>
            <person name="Razumovskaya J."/>
            <person name="Richardson P."/>
            <person name="Rinaldi C."/>
            <person name="Ritland K."/>
            <person name="Rouze P."/>
            <person name="Ryaboy D."/>
            <person name="Schmutz J."/>
            <person name="Schrader J."/>
            <person name="Segerman B."/>
            <person name="Shin H."/>
            <person name="Siddiqui A."/>
            <person name="Sterky F."/>
            <person name="Terry A."/>
            <person name="Tsai C.J."/>
            <person name="Uberbacher E."/>
            <person name="Unneberg P."/>
            <person name="Vahala J."/>
            <person name="Wall K."/>
            <person name="Wessler S."/>
            <person name="Yang G."/>
            <person name="Yin T."/>
            <person name="Douglas C."/>
            <person name="Marra M."/>
            <person name="Sandberg G."/>
            <person name="Van de Peer Y."/>
            <person name="Rokhsar D."/>
        </authorList>
    </citation>
    <scope>NUCLEOTIDE SEQUENCE [LARGE SCALE GENOMIC DNA]</scope>
    <source>
        <strain evidence="2">cv. Nisqually</strain>
    </source>
</reference>
<sequence>MIQKDLTLTKLMKKGILIIKSTRLSVKNDGKFIMYQNINILLVHKRKQQINQRYKKKNYIDKKNFTESIVINQN</sequence>
<organism evidence="1 2">
    <name type="scientific">Populus trichocarpa</name>
    <name type="common">Western balsam poplar</name>
    <name type="synonym">Populus balsamifera subsp. trichocarpa</name>
    <dbReference type="NCBI Taxonomy" id="3694"/>
    <lineage>
        <taxon>Eukaryota</taxon>
        <taxon>Viridiplantae</taxon>
        <taxon>Streptophyta</taxon>
        <taxon>Embryophyta</taxon>
        <taxon>Tracheophyta</taxon>
        <taxon>Spermatophyta</taxon>
        <taxon>Magnoliopsida</taxon>
        <taxon>eudicotyledons</taxon>
        <taxon>Gunneridae</taxon>
        <taxon>Pentapetalae</taxon>
        <taxon>rosids</taxon>
        <taxon>fabids</taxon>
        <taxon>Malpighiales</taxon>
        <taxon>Salicaceae</taxon>
        <taxon>Saliceae</taxon>
        <taxon>Populus</taxon>
    </lineage>
</organism>
<keyword evidence="2" id="KW-1185">Reference proteome</keyword>
<dbReference type="EMBL" id="CM009304">
    <property type="protein sequence ID" value="RQP01020.1"/>
    <property type="molecule type" value="Genomic_DNA"/>
</dbReference>
<evidence type="ECO:0000313" key="1">
    <source>
        <dbReference type="EMBL" id="RQP01020.1"/>
    </source>
</evidence>
<dbReference type="AlphaFoldDB" id="A0A3N7G1D4"/>
<name>A0A3N7G1D4_POPTR</name>
<dbReference type="InParanoid" id="A0A3N7G1D4"/>
<accession>A0A3N7G1D4</accession>
<evidence type="ECO:0000313" key="2">
    <source>
        <dbReference type="Proteomes" id="UP000006729"/>
    </source>
</evidence>
<proteinExistence type="predicted"/>
<dbReference type="Proteomes" id="UP000006729">
    <property type="component" value="Chromosome 15"/>
</dbReference>